<accession>A0A3L9ZBM4</accession>
<comment type="caution">
    <text evidence="1">The sequence shown here is derived from an EMBL/GenBank/DDBJ whole genome shotgun (WGS) entry which is preliminary data.</text>
</comment>
<dbReference type="AlphaFoldDB" id="A0A3L9ZBM4"/>
<evidence type="ECO:0000313" key="2">
    <source>
        <dbReference type="Proteomes" id="UP000271339"/>
    </source>
</evidence>
<gene>
    <name evidence="1" type="ORF">BXY75_0015</name>
</gene>
<protein>
    <submittedName>
        <fullName evidence="1">Uncharacterized protein</fullName>
    </submittedName>
</protein>
<reference evidence="1 2" key="1">
    <citation type="submission" date="2018-10" db="EMBL/GenBank/DDBJ databases">
        <title>Genomic Encyclopedia of Archaeal and Bacterial Type Strains, Phase II (KMG-II): from individual species to whole genera.</title>
        <authorList>
            <person name="Goeker M."/>
        </authorList>
    </citation>
    <scope>NUCLEOTIDE SEQUENCE [LARGE SCALE GENOMIC DNA]</scope>
    <source>
        <strain evidence="1 2">DSM 23424</strain>
    </source>
</reference>
<dbReference type="EMBL" id="REFC01000001">
    <property type="protein sequence ID" value="RMA67705.1"/>
    <property type="molecule type" value="Genomic_DNA"/>
</dbReference>
<proteinExistence type="predicted"/>
<name>A0A3L9ZBM4_9FLAO</name>
<dbReference type="Proteomes" id="UP000271339">
    <property type="component" value="Unassembled WGS sequence"/>
</dbReference>
<keyword evidence="2" id="KW-1185">Reference proteome</keyword>
<sequence>MKNEPKKGQPISGQYMTLTKINQLPNKDIKAKMKL</sequence>
<evidence type="ECO:0000313" key="1">
    <source>
        <dbReference type="EMBL" id="RMA67705.1"/>
    </source>
</evidence>
<organism evidence="1 2">
    <name type="scientific">Ulvibacter antarcticus</name>
    <dbReference type="NCBI Taxonomy" id="442714"/>
    <lineage>
        <taxon>Bacteria</taxon>
        <taxon>Pseudomonadati</taxon>
        <taxon>Bacteroidota</taxon>
        <taxon>Flavobacteriia</taxon>
        <taxon>Flavobacteriales</taxon>
        <taxon>Flavobacteriaceae</taxon>
        <taxon>Ulvibacter</taxon>
    </lineage>
</organism>